<dbReference type="InterPro" id="IPR050109">
    <property type="entry name" value="HTH-type_TetR-like_transc_reg"/>
</dbReference>
<dbReference type="Gene3D" id="1.10.10.60">
    <property type="entry name" value="Homeodomain-like"/>
    <property type="match status" value="1"/>
</dbReference>
<dbReference type="GO" id="GO:0003700">
    <property type="term" value="F:DNA-binding transcription factor activity"/>
    <property type="evidence" value="ECO:0007669"/>
    <property type="project" value="TreeGrafter"/>
</dbReference>
<dbReference type="RefSeq" id="WP_107864465.1">
    <property type="nucleotide sequence ID" value="NZ_QAON01000002.1"/>
</dbReference>
<feature type="domain" description="HTH tetR-type" evidence="5">
    <location>
        <begin position="23"/>
        <end position="83"/>
    </location>
</feature>
<evidence type="ECO:0000256" key="2">
    <source>
        <dbReference type="ARBA" id="ARBA00023125"/>
    </source>
</evidence>
<evidence type="ECO:0000259" key="5">
    <source>
        <dbReference type="PROSITE" id="PS50977"/>
    </source>
</evidence>
<keyword evidence="2 4" id="KW-0238">DNA-binding</keyword>
<evidence type="ECO:0000313" key="6">
    <source>
        <dbReference type="EMBL" id="PTQ90611.1"/>
    </source>
</evidence>
<protein>
    <submittedName>
        <fullName evidence="6">TetR family transcriptional regulator</fullName>
    </submittedName>
</protein>
<dbReference type="SUPFAM" id="SSF46689">
    <property type="entry name" value="Homeodomain-like"/>
    <property type="match status" value="1"/>
</dbReference>
<keyword evidence="7" id="KW-1185">Reference proteome</keyword>
<dbReference type="Gene3D" id="1.10.357.10">
    <property type="entry name" value="Tetracycline Repressor, domain 2"/>
    <property type="match status" value="1"/>
</dbReference>
<dbReference type="InterPro" id="IPR001647">
    <property type="entry name" value="HTH_TetR"/>
</dbReference>
<name>A0A2T5J272_9GAMM</name>
<comment type="caution">
    <text evidence="6">The sequence shown here is derived from an EMBL/GenBank/DDBJ whole genome shotgun (WGS) entry which is preliminary data.</text>
</comment>
<keyword evidence="3" id="KW-0804">Transcription</keyword>
<dbReference type="PANTHER" id="PTHR30055">
    <property type="entry name" value="HTH-TYPE TRANSCRIPTIONAL REGULATOR RUTR"/>
    <property type="match status" value="1"/>
</dbReference>
<dbReference type="Proteomes" id="UP000244223">
    <property type="component" value="Unassembled WGS sequence"/>
</dbReference>
<evidence type="ECO:0000313" key="7">
    <source>
        <dbReference type="Proteomes" id="UP000244223"/>
    </source>
</evidence>
<proteinExistence type="predicted"/>
<evidence type="ECO:0000256" key="4">
    <source>
        <dbReference type="PROSITE-ProRule" id="PRU00335"/>
    </source>
</evidence>
<dbReference type="GO" id="GO:0000976">
    <property type="term" value="F:transcription cis-regulatory region binding"/>
    <property type="evidence" value="ECO:0007669"/>
    <property type="project" value="TreeGrafter"/>
</dbReference>
<dbReference type="PRINTS" id="PR00455">
    <property type="entry name" value="HTHTETR"/>
</dbReference>
<dbReference type="PANTHER" id="PTHR30055:SF148">
    <property type="entry name" value="TETR-FAMILY TRANSCRIPTIONAL REGULATOR"/>
    <property type="match status" value="1"/>
</dbReference>
<accession>A0A2T5J272</accession>
<dbReference type="InterPro" id="IPR009057">
    <property type="entry name" value="Homeodomain-like_sf"/>
</dbReference>
<sequence>MNGKIMATDNTLPQRITSQGRGEKLIAAVHAATLTLLEERGYDAMEIPEIAERAGVNKTSIYRRWPTKSELVLDVALARMRIDVPVFDTGNFQHDLTALLKAIVTILKAPFASELLRVLMSRGINDPTIRALNTKFWEERFSTSAQIVEKAIQRKELAIGTDARLLLEFAASPLYFRWLVLAKPVTDEDIEQIVRLVMRTFS</sequence>
<dbReference type="InterPro" id="IPR036271">
    <property type="entry name" value="Tet_transcr_reg_TetR-rel_C_sf"/>
</dbReference>
<dbReference type="PROSITE" id="PS50977">
    <property type="entry name" value="HTH_TETR_2"/>
    <property type="match status" value="1"/>
</dbReference>
<dbReference type="AlphaFoldDB" id="A0A2T5J272"/>
<evidence type="ECO:0000256" key="1">
    <source>
        <dbReference type="ARBA" id="ARBA00023015"/>
    </source>
</evidence>
<organism evidence="6 7">
    <name type="scientific">Agitococcus lubricus</name>
    <dbReference type="NCBI Taxonomy" id="1077255"/>
    <lineage>
        <taxon>Bacteria</taxon>
        <taxon>Pseudomonadati</taxon>
        <taxon>Pseudomonadota</taxon>
        <taxon>Gammaproteobacteria</taxon>
        <taxon>Moraxellales</taxon>
        <taxon>Moraxellaceae</taxon>
        <taxon>Agitococcus</taxon>
    </lineage>
</organism>
<evidence type="ECO:0000256" key="3">
    <source>
        <dbReference type="ARBA" id="ARBA00023163"/>
    </source>
</evidence>
<dbReference type="InterPro" id="IPR011075">
    <property type="entry name" value="TetR_C"/>
</dbReference>
<dbReference type="Pfam" id="PF16859">
    <property type="entry name" value="TetR_C_11"/>
    <property type="match status" value="1"/>
</dbReference>
<dbReference type="Pfam" id="PF00440">
    <property type="entry name" value="TetR_N"/>
    <property type="match status" value="1"/>
</dbReference>
<gene>
    <name evidence="6" type="ORF">C8N29_1029</name>
</gene>
<reference evidence="6 7" key="1">
    <citation type="submission" date="2018-04" db="EMBL/GenBank/DDBJ databases">
        <title>Genomic Encyclopedia of Archaeal and Bacterial Type Strains, Phase II (KMG-II): from individual species to whole genera.</title>
        <authorList>
            <person name="Goeker M."/>
        </authorList>
    </citation>
    <scope>NUCLEOTIDE SEQUENCE [LARGE SCALE GENOMIC DNA]</scope>
    <source>
        <strain evidence="6 7">DSM 5822</strain>
    </source>
</reference>
<dbReference type="SUPFAM" id="SSF48498">
    <property type="entry name" value="Tetracyclin repressor-like, C-terminal domain"/>
    <property type="match status" value="1"/>
</dbReference>
<keyword evidence="1" id="KW-0805">Transcription regulation</keyword>
<dbReference type="EMBL" id="QAON01000002">
    <property type="protein sequence ID" value="PTQ90611.1"/>
    <property type="molecule type" value="Genomic_DNA"/>
</dbReference>
<dbReference type="OrthoDB" id="9796019at2"/>
<feature type="DNA-binding region" description="H-T-H motif" evidence="4">
    <location>
        <begin position="46"/>
        <end position="65"/>
    </location>
</feature>